<comment type="caution">
    <text evidence="6">The sequence shown here is derived from an EMBL/GenBank/DDBJ whole genome shotgun (WGS) entry which is preliminary data.</text>
</comment>
<reference evidence="6 7" key="1">
    <citation type="journal article" date="2024" name="Chem. Sci.">
        <title>Discovery of megapolipeptins by genome mining of a Burkholderiales bacteria collection.</title>
        <authorList>
            <person name="Paulo B.S."/>
            <person name="Recchia M.J.J."/>
            <person name="Lee S."/>
            <person name="Fergusson C.H."/>
            <person name="Romanowski S.B."/>
            <person name="Hernandez A."/>
            <person name="Krull N."/>
            <person name="Liu D.Y."/>
            <person name="Cavanagh H."/>
            <person name="Bos A."/>
            <person name="Gray C.A."/>
            <person name="Murphy B.T."/>
            <person name="Linington R.G."/>
            <person name="Eustaquio A.S."/>
        </authorList>
    </citation>
    <scope>NUCLEOTIDE SEQUENCE [LARGE SCALE GENOMIC DNA]</scope>
    <source>
        <strain evidence="6 7">RL21-008-BIB-B</strain>
    </source>
</reference>
<proteinExistence type="inferred from homology"/>
<dbReference type="PROSITE" id="PS50111">
    <property type="entry name" value="CHEMOTAXIS_TRANSDUC_2"/>
    <property type="match status" value="1"/>
</dbReference>
<feature type="transmembrane region" description="Helical" evidence="4">
    <location>
        <begin position="12"/>
        <end position="32"/>
    </location>
</feature>
<accession>A0ABW8Z450</accession>
<evidence type="ECO:0000256" key="2">
    <source>
        <dbReference type="ARBA" id="ARBA00029447"/>
    </source>
</evidence>
<dbReference type="EMBL" id="JAQQFR010000003">
    <property type="protein sequence ID" value="MFL9877809.1"/>
    <property type="molecule type" value="Genomic_DNA"/>
</dbReference>
<dbReference type="Pfam" id="PF12729">
    <property type="entry name" value="4HB_MCP_1"/>
    <property type="match status" value="1"/>
</dbReference>
<organism evidence="6 7">
    <name type="scientific">Herbaspirillum rhizosphaerae</name>
    <dbReference type="NCBI Taxonomy" id="346179"/>
    <lineage>
        <taxon>Bacteria</taxon>
        <taxon>Pseudomonadati</taxon>
        <taxon>Pseudomonadota</taxon>
        <taxon>Betaproteobacteria</taxon>
        <taxon>Burkholderiales</taxon>
        <taxon>Oxalobacteraceae</taxon>
        <taxon>Herbaspirillum</taxon>
    </lineage>
</organism>
<evidence type="ECO:0000313" key="6">
    <source>
        <dbReference type="EMBL" id="MFL9877809.1"/>
    </source>
</evidence>
<dbReference type="Pfam" id="PF00015">
    <property type="entry name" value="MCPsignal"/>
    <property type="match status" value="1"/>
</dbReference>
<dbReference type="SMART" id="SM00283">
    <property type="entry name" value="MA"/>
    <property type="match status" value="1"/>
</dbReference>
<comment type="similarity">
    <text evidence="2">Belongs to the methyl-accepting chemotaxis (MCP) protein family.</text>
</comment>
<evidence type="ECO:0000256" key="1">
    <source>
        <dbReference type="ARBA" id="ARBA00022481"/>
    </source>
</evidence>
<dbReference type="CDD" id="cd11386">
    <property type="entry name" value="MCP_signal"/>
    <property type="match status" value="1"/>
</dbReference>
<keyword evidence="3" id="KW-0807">Transducer</keyword>
<dbReference type="PANTHER" id="PTHR43531:SF14">
    <property type="entry name" value="METHYL-ACCEPTING CHEMOTAXIS PROTEIN I-RELATED"/>
    <property type="match status" value="1"/>
</dbReference>
<dbReference type="InterPro" id="IPR024478">
    <property type="entry name" value="HlyB_4HB_MCP"/>
</dbReference>
<sequence length="548" mass="58133">MKNMKVSTRLSIGFSVVLVALIVVAIFGISGMSSLRDKLNEITYVNNAEAKLANQMATSVQTRALVVRNLALFTDQELIKNELARLKPLEKKYADSYQELGRLFTQESGTTQRERELFAALKADEAAVTPLIEKAAALGASNNVESIASLLVQEIRPKQTIWLNRLAELVAFEDQLNDEAAAEADVTYQRLRRTTFIVSGIALLLGILTAFLIVRSILKQLGGEPSQAQYIASEISQGNLAVALDLNAASPSSLMVSLEKMRSQLNSVVIGIQHSAESIATAAGEIAQGNLDLSRRTEEQAASLEETASSMEEITSAVEQNTNNAKQGSTLANAASTNALKGGKVVEGVVKTMSDISESSRKVTEIIASVEAIAFQTNILALNAAVEAARAGEEGRGFAVVASEVRTLAQRSAIAAKEIKDLIGASVQHVNAGSQLVSDAGKTMSEVVQSVQNVTDIMSEIAAASSEQHTGIAQINIAITQMDEVTQQNAALVEQATAAAQAMADQADRLRASVSIFKVEESVGSVTAHPAAIRNVTSTSTPVKRIAA</sequence>
<keyword evidence="4" id="KW-1133">Transmembrane helix</keyword>
<dbReference type="PANTHER" id="PTHR43531">
    <property type="entry name" value="PROTEIN ICFG"/>
    <property type="match status" value="1"/>
</dbReference>
<dbReference type="CDD" id="cd19411">
    <property type="entry name" value="MCP2201-like_sensor"/>
    <property type="match status" value="1"/>
</dbReference>
<dbReference type="Gene3D" id="1.10.287.950">
    <property type="entry name" value="Methyl-accepting chemotaxis protein"/>
    <property type="match status" value="1"/>
</dbReference>
<protein>
    <submittedName>
        <fullName evidence="6">Methyl-accepting chemotaxis protein</fullName>
    </submittedName>
</protein>
<keyword evidence="4" id="KW-0812">Transmembrane</keyword>
<keyword evidence="1" id="KW-0488">Methylation</keyword>
<dbReference type="SUPFAM" id="SSF58104">
    <property type="entry name" value="Methyl-accepting chemotaxis protein (MCP) signaling domain"/>
    <property type="match status" value="1"/>
</dbReference>
<name>A0ABW8Z450_9BURK</name>
<evidence type="ECO:0000256" key="3">
    <source>
        <dbReference type="PROSITE-ProRule" id="PRU00284"/>
    </source>
</evidence>
<evidence type="ECO:0000313" key="7">
    <source>
        <dbReference type="Proteomes" id="UP001629214"/>
    </source>
</evidence>
<evidence type="ECO:0000259" key="5">
    <source>
        <dbReference type="PROSITE" id="PS50111"/>
    </source>
</evidence>
<gene>
    <name evidence="6" type="ORF">PQR63_05435</name>
</gene>
<dbReference type="InterPro" id="IPR047347">
    <property type="entry name" value="YvaQ-like_sensor"/>
</dbReference>
<evidence type="ECO:0000256" key="4">
    <source>
        <dbReference type="SAM" id="Phobius"/>
    </source>
</evidence>
<dbReference type="Proteomes" id="UP001629214">
    <property type="component" value="Unassembled WGS sequence"/>
</dbReference>
<dbReference type="RefSeq" id="WP_408166323.1">
    <property type="nucleotide sequence ID" value="NZ_JAQQFR010000003.1"/>
</dbReference>
<feature type="domain" description="Methyl-accepting transducer" evidence="5">
    <location>
        <begin position="275"/>
        <end position="504"/>
    </location>
</feature>
<keyword evidence="4" id="KW-0472">Membrane</keyword>
<keyword evidence="7" id="KW-1185">Reference proteome</keyword>
<dbReference type="InterPro" id="IPR004089">
    <property type="entry name" value="MCPsignal_dom"/>
</dbReference>
<dbReference type="InterPro" id="IPR051310">
    <property type="entry name" value="MCP_chemotaxis"/>
</dbReference>
<feature type="transmembrane region" description="Helical" evidence="4">
    <location>
        <begin position="196"/>
        <end position="218"/>
    </location>
</feature>